<evidence type="ECO:0000256" key="10">
    <source>
        <dbReference type="RuleBase" id="RU361183"/>
    </source>
</evidence>
<comment type="caution">
    <text evidence="12">The sequence shown here is derived from an EMBL/GenBank/DDBJ whole genome shotgun (WGS) entry which is preliminary data.</text>
</comment>
<dbReference type="SUPFAM" id="SSF55486">
    <property type="entry name" value="Metalloproteases ('zincins'), catalytic domain"/>
    <property type="match status" value="1"/>
</dbReference>
<evidence type="ECO:0000256" key="3">
    <source>
        <dbReference type="ARBA" id="ARBA00022729"/>
    </source>
</evidence>
<name>A0A5N5JHJ1_PANHP</name>
<sequence>MLVQSCSRKALVNETSEETDNGTDQDYFSVYAIIERANKNAGRSKGDFNIVDGDIAVNTGLQNADPCTSRKCKWLRSSNGKVYVPYVISRQYSRSEKRIIINGLKSFKESTCIRFIRRTNEEDFIHIKSDLGCYSYVGRTGGEQVLSLERNGCVYFHIVQHELLHALGFWHEQNRSDRDKHVRILFQNVEPGHKHNFNKINTNNLKTPYDYNSVMHYSRYAFSKNQQPTIIPIPCSNVSIGRAKKMSRNDILRVNRLYCH</sequence>
<evidence type="ECO:0000256" key="1">
    <source>
        <dbReference type="ARBA" id="ARBA00022670"/>
    </source>
</evidence>
<evidence type="ECO:0000256" key="6">
    <source>
        <dbReference type="ARBA" id="ARBA00023049"/>
    </source>
</evidence>
<dbReference type="Proteomes" id="UP000327468">
    <property type="component" value="Chromosome 30"/>
</dbReference>
<evidence type="ECO:0000313" key="13">
    <source>
        <dbReference type="Proteomes" id="UP000327468"/>
    </source>
</evidence>
<comment type="caution">
    <text evidence="9">Lacks conserved residue(s) required for the propagation of feature annotation.</text>
</comment>
<keyword evidence="2 9" id="KW-0479">Metal-binding</keyword>
<dbReference type="InterPro" id="IPR024079">
    <property type="entry name" value="MetalloPept_cat_dom_sf"/>
</dbReference>
<feature type="domain" description="Peptidase M12A" evidence="11">
    <location>
        <begin position="63"/>
        <end position="260"/>
    </location>
</feature>
<keyword evidence="1 9" id="KW-0645">Protease</keyword>
<keyword evidence="13" id="KW-1185">Reference proteome</keyword>
<dbReference type="PANTHER" id="PTHR10127:SF899">
    <property type="entry name" value="ASTACIN-LIKE METALLOENDOPEPTIDASE-RELATED"/>
    <property type="match status" value="1"/>
</dbReference>
<dbReference type="AlphaFoldDB" id="A0A5N5JHJ1"/>
<keyword evidence="7" id="KW-0865">Zymogen</keyword>
<dbReference type="Pfam" id="PF01400">
    <property type="entry name" value="Astacin"/>
    <property type="match status" value="1"/>
</dbReference>
<evidence type="ECO:0000256" key="9">
    <source>
        <dbReference type="PROSITE-ProRule" id="PRU01211"/>
    </source>
</evidence>
<keyword evidence="4 9" id="KW-0378">Hydrolase</keyword>
<evidence type="ECO:0000259" key="11">
    <source>
        <dbReference type="PROSITE" id="PS51864"/>
    </source>
</evidence>
<dbReference type="SMART" id="SM00235">
    <property type="entry name" value="ZnMc"/>
    <property type="match status" value="1"/>
</dbReference>
<keyword evidence="6 9" id="KW-0482">Metalloprotease</keyword>
<dbReference type="PRINTS" id="PR00480">
    <property type="entry name" value="ASTACIN"/>
</dbReference>
<dbReference type="InterPro" id="IPR006026">
    <property type="entry name" value="Peptidase_Metallo"/>
</dbReference>
<dbReference type="Gene3D" id="3.40.390.10">
    <property type="entry name" value="Collagenase (Catalytic Domain)"/>
    <property type="match status" value="1"/>
</dbReference>
<proteinExistence type="predicted"/>
<keyword evidence="5 9" id="KW-0862">Zinc</keyword>
<dbReference type="EMBL" id="VFJC01000031">
    <property type="protein sequence ID" value="KAB5517280.1"/>
    <property type="molecule type" value="Genomic_DNA"/>
</dbReference>
<evidence type="ECO:0000256" key="2">
    <source>
        <dbReference type="ARBA" id="ARBA00022723"/>
    </source>
</evidence>
<keyword evidence="3" id="KW-0732">Signal</keyword>
<reference evidence="12 13" key="1">
    <citation type="submission" date="2019-06" db="EMBL/GenBank/DDBJ databases">
        <title>A chromosome-scale genome assembly of the striped catfish, Pangasianodon hypophthalmus.</title>
        <authorList>
            <person name="Wen M."/>
            <person name="Zahm M."/>
            <person name="Roques C."/>
            <person name="Cabau C."/>
            <person name="Klopp C."/>
            <person name="Donnadieu C."/>
            <person name="Jouanno E."/>
            <person name="Avarre J.-C."/>
            <person name="Campet M."/>
            <person name="Ha T.T.T."/>
            <person name="Dugue R."/>
            <person name="Lampietro C."/>
            <person name="Louis A."/>
            <person name="Herpin A."/>
            <person name="Echchiki A."/>
            <person name="Berthelot C."/>
            <person name="Parey E."/>
            <person name="Roest-Crollius H."/>
            <person name="Braasch I."/>
            <person name="Postlethwait J."/>
            <person name="Bobe J."/>
            <person name="Montfort J."/>
            <person name="Bouchez O."/>
            <person name="Begum T."/>
            <person name="Schartl M."/>
            <person name="Guiguen Y."/>
        </authorList>
    </citation>
    <scope>NUCLEOTIDE SEQUENCE [LARGE SCALE GENOMIC DNA]</scope>
    <source>
        <strain evidence="12 13">Indonesia</strain>
        <tissue evidence="12">Blood</tissue>
    </source>
</reference>
<dbReference type="GO" id="GO:0008270">
    <property type="term" value="F:zinc ion binding"/>
    <property type="evidence" value="ECO:0007669"/>
    <property type="project" value="UniProtKB-UniRule"/>
</dbReference>
<evidence type="ECO:0000256" key="8">
    <source>
        <dbReference type="ARBA" id="ARBA00023157"/>
    </source>
</evidence>
<dbReference type="GO" id="GO:0006508">
    <property type="term" value="P:proteolysis"/>
    <property type="evidence" value="ECO:0007669"/>
    <property type="project" value="UniProtKB-KW"/>
</dbReference>
<protein>
    <recommendedName>
        <fullName evidence="10">Metalloendopeptidase</fullName>
        <ecNumber evidence="10">3.4.24.-</ecNumber>
    </recommendedName>
</protein>
<accession>A0A5N5JHJ1</accession>
<evidence type="ECO:0000313" key="12">
    <source>
        <dbReference type="EMBL" id="KAB5517280.1"/>
    </source>
</evidence>
<dbReference type="PANTHER" id="PTHR10127">
    <property type="entry name" value="DISCOIDIN, CUB, EGF, LAMININ , AND ZINC METALLOPROTEASE DOMAIN CONTAINING"/>
    <property type="match status" value="1"/>
</dbReference>
<feature type="binding site" evidence="9">
    <location>
        <position position="165"/>
    </location>
    <ligand>
        <name>Zn(2+)</name>
        <dbReference type="ChEBI" id="CHEBI:29105"/>
        <note>catalytic</note>
    </ligand>
</feature>
<organism evidence="12 13">
    <name type="scientific">Pangasianodon hypophthalmus</name>
    <name type="common">Striped catfish</name>
    <name type="synonym">Helicophagus hypophthalmus</name>
    <dbReference type="NCBI Taxonomy" id="310915"/>
    <lineage>
        <taxon>Eukaryota</taxon>
        <taxon>Metazoa</taxon>
        <taxon>Chordata</taxon>
        <taxon>Craniata</taxon>
        <taxon>Vertebrata</taxon>
        <taxon>Euteleostomi</taxon>
        <taxon>Actinopterygii</taxon>
        <taxon>Neopterygii</taxon>
        <taxon>Teleostei</taxon>
        <taxon>Ostariophysi</taxon>
        <taxon>Siluriformes</taxon>
        <taxon>Pangasiidae</taxon>
        <taxon>Pangasianodon</taxon>
    </lineage>
</organism>
<keyword evidence="8" id="KW-1015">Disulfide bond</keyword>
<evidence type="ECO:0000256" key="5">
    <source>
        <dbReference type="ARBA" id="ARBA00022833"/>
    </source>
</evidence>
<feature type="binding site" evidence="9">
    <location>
        <position position="161"/>
    </location>
    <ligand>
        <name>Zn(2+)</name>
        <dbReference type="ChEBI" id="CHEBI:29105"/>
        <note>catalytic</note>
    </ligand>
</feature>
<evidence type="ECO:0000256" key="4">
    <source>
        <dbReference type="ARBA" id="ARBA00022801"/>
    </source>
</evidence>
<gene>
    <name evidence="12" type="ORF">PHYPO_G00187830</name>
</gene>
<dbReference type="PROSITE" id="PS51864">
    <property type="entry name" value="ASTACIN"/>
    <property type="match status" value="1"/>
</dbReference>
<dbReference type="FunFam" id="3.40.390.10:FF:000040">
    <property type="entry name" value="Metalloendopeptidase"/>
    <property type="match status" value="1"/>
</dbReference>
<comment type="cofactor">
    <cofactor evidence="9 10">
        <name>Zn(2+)</name>
        <dbReference type="ChEBI" id="CHEBI:29105"/>
    </cofactor>
    <text evidence="9 10">Binds 1 zinc ion per subunit.</text>
</comment>
<dbReference type="InterPro" id="IPR001506">
    <property type="entry name" value="Peptidase_M12A"/>
</dbReference>
<dbReference type="EC" id="3.4.24.-" evidence="10"/>
<dbReference type="GO" id="GO:0004222">
    <property type="term" value="F:metalloendopeptidase activity"/>
    <property type="evidence" value="ECO:0007669"/>
    <property type="project" value="UniProtKB-UniRule"/>
</dbReference>
<feature type="binding site" evidence="9">
    <location>
        <position position="171"/>
    </location>
    <ligand>
        <name>Zn(2+)</name>
        <dbReference type="ChEBI" id="CHEBI:29105"/>
        <note>catalytic</note>
    </ligand>
</feature>
<evidence type="ECO:0000256" key="7">
    <source>
        <dbReference type="ARBA" id="ARBA00023145"/>
    </source>
</evidence>
<feature type="active site" evidence="9">
    <location>
        <position position="162"/>
    </location>
</feature>